<feature type="signal peptide" evidence="1">
    <location>
        <begin position="1"/>
        <end position="20"/>
    </location>
</feature>
<organism evidence="2">
    <name type="scientific">bacterium 19GA11TI05</name>
    <dbReference type="NCBI Taxonomy" id="2920688"/>
    <lineage>
        <taxon>Bacteria</taxon>
    </lineage>
</organism>
<name>A0AAU6TQW8_UNCXX</name>
<gene>
    <name evidence="2" type="ORF">MRM81_11595</name>
</gene>
<evidence type="ECO:0000313" key="2">
    <source>
        <dbReference type="EMBL" id="XAG64141.1"/>
    </source>
</evidence>
<keyword evidence="1" id="KW-0732">Signal</keyword>
<reference evidence="2" key="1">
    <citation type="submission" date="2022-03" db="EMBL/GenBank/DDBJ databases">
        <title>Sea Food Isolates.</title>
        <authorList>
            <person name="Li c."/>
        </authorList>
    </citation>
    <scope>NUCLEOTIDE SEQUENCE</scope>
    <source>
        <strain evidence="2">19GA11TI05</strain>
    </source>
</reference>
<sequence>MHYVVISHLSLCLLVGCAEAGNKTNAELTVATKKTPENLMNKTTGKPTYMLAGHSKFEQDAEKSRNKQNELFKAGLKESRNTGIDSDFSYKPAKFPSYAYGQYASPEFVWNSEKQLYEVKPSASMTLTITP</sequence>
<proteinExistence type="predicted"/>
<dbReference type="AlphaFoldDB" id="A0AAU6TQW8"/>
<feature type="chain" id="PRO_5043974822" evidence="1">
    <location>
        <begin position="21"/>
        <end position="131"/>
    </location>
</feature>
<evidence type="ECO:0000256" key="1">
    <source>
        <dbReference type="SAM" id="SignalP"/>
    </source>
</evidence>
<accession>A0AAU6TQW8</accession>
<dbReference type="EMBL" id="CP095362">
    <property type="protein sequence ID" value="XAG64141.1"/>
    <property type="molecule type" value="Genomic_DNA"/>
</dbReference>
<protein>
    <submittedName>
        <fullName evidence="2">Uncharacterized protein</fullName>
    </submittedName>
</protein>